<evidence type="ECO:0000313" key="2">
    <source>
        <dbReference type="Proteomes" id="UP000198417"/>
    </source>
</evidence>
<keyword evidence="2" id="KW-1185">Reference proteome</keyword>
<dbReference type="Proteomes" id="UP000198417">
    <property type="component" value="Unassembled WGS sequence"/>
</dbReference>
<evidence type="ECO:0000313" key="1">
    <source>
        <dbReference type="EMBL" id="SNR64444.1"/>
    </source>
</evidence>
<name>A0A238Y1F7_9RHOB</name>
<dbReference type="EMBL" id="FZNN01000014">
    <property type="protein sequence ID" value="SNR64444.1"/>
    <property type="molecule type" value="Genomic_DNA"/>
</dbReference>
<protein>
    <submittedName>
        <fullName evidence="1">Uncharacterized protein</fullName>
    </submittedName>
</protein>
<dbReference type="OrthoDB" id="9781892at2"/>
<organism evidence="1 2">
    <name type="scientific">Puniceibacterium sediminis</name>
    <dbReference type="NCBI Taxonomy" id="1608407"/>
    <lineage>
        <taxon>Bacteria</taxon>
        <taxon>Pseudomonadati</taxon>
        <taxon>Pseudomonadota</taxon>
        <taxon>Alphaproteobacteria</taxon>
        <taxon>Rhodobacterales</taxon>
        <taxon>Paracoccaceae</taxon>
        <taxon>Puniceibacterium</taxon>
    </lineage>
</organism>
<sequence>MPNILVDTALLAVPNYAEVGADADELIDRVTHFAQLADPEVPVSMVLLNDVEAILWDNNAGPDFDAIEEFINLVGLADVYSPQDLFRQYTYILEASSRASEFFDTLVAECSEVTVTPELPSNLFPLNMRFETHRVLSQLCIKTLPDRLWLYGSSLRCEGILSFSVSTSINSVGEVGDDKPSPTLPLQLNDDIPVFHKIWDIVSLAMAERLWVEAQNAGDLALSITIGSLALLRTTNKDAKFSELKVFGVGSGFIDSLKANQCFGDGKFSGNAARMCMGIVAGLPFNSIQKMRISQKSSKQRVRAADKSLAYRTHITKGGVGLRLMFWESQQIIEFANIGPKLEEEIETGIASSRVYVSLGDLF</sequence>
<dbReference type="RefSeq" id="WP_141135119.1">
    <property type="nucleotide sequence ID" value="NZ_FZNN01000014.1"/>
</dbReference>
<gene>
    <name evidence="1" type="ORF">SAMN06265370_1143</name>
</gene>
<proteinExistence type="predicted"/>
<accession>A0A238Y1F7</accession>
<dbReference type="AlphaFoldDB" id="A0A238Y1F7"/>
<reference evidence="1 2" key="1">
    <citation type="submission" date="2017-06" db="EMBL/GenBank/DDBJ databases">
        <authorList>
            <person name="Kim H.J."/>
            <person name="Triplett B.A."/>
        </authorList>
    </citation>
    <scope>NUCLEOTIDE SEQUENCE [LARGE SCALE GENOMIC DNA]</scope>
    <source>
        <strain evidence="1 2">DSM 29052</strain>
    </source>
</reference>